<protein>
    <submittedName>
        <fullName evidence="1">Uncharacterized protein</fullName>
    </submittedName>
</protein>
<proteinExistence type="predicted"/>
<sequence>MGDVDIVIFSFFWAWFSGFWCGEPQRETYGTQVFGDGVESSKPLKVTLSGLAKHWTYAIPIGDGGLGAMVWGDVAPQTLQLNAVDDFQTMFRLLVYIVCILLKMAFQHYEQQNDQHQRKQLHVLIRKRVLAELRMPFRLLVYIVCILLKTAFQHYEQQNGQHQGKQLACSHTRESFGGVTDAFVLMSFQYDAQSNDMNQEKGAFSYMKRSLGRITDDLCGEVTLKNALSPYKLGGAAGGSDYDPKGKSDNEVRFLCETHAGMIMRFCQSFMNEIYRYLGPDKDLPSEEMGVGTREMGYLFGQYRRLAGHFQVLKNT</sequence>
<accession>A0ACC0ZSP8</accession>
<organism evidence="1 2">
    <name type="scientific">Pistacia atlantica</name>
    <dbReference type="NCBI Taxonomy" id="434234"/>
    <lineage>
        <taxon>Eukaryota</taxon>
        <taxon>Viridiplantae</taxon>
        <taxon>Streptophyta</taxon>
        <taxon>Embryophyta</taxon>
        <taxon>Tracheophyta</taxon>
        <taxon>Spermatophyta</taxon>
        <taxon>Magnoliopsida</taxon>
        <taxon>eudicotyledons</taxon>
        <taxon>Gunneridae</taxon>
        <taxon>Pentapetalae</taxon>
        <taxon>rosids</taxon>
        <taxon>malvids</taxon>
        <taxon>Sapindales</taxon>
        <taxon>Anacardiaceae</taxon>
        <taxon>Pistacia</taxon>
    </lineage>
</organism>
<comment type="caution">
    <text evidence="1">The sequence shown here is derived from an EMBL/GenBank/DDBJ whole genome shotgun (WGS) entry which is preliminary data.</text>
</comment>
<gene>
    <name evidence="1" type="ORF">Patl1_33399</name>
</gene>
<evidence type="ECO:0000313" key="2">
    <source>
        <dbReference type="Proteomes" id="UP001164250"/>
    </source>
</evidence>
<evidence type="ECO:0000313" key="1">
    <source>
        <dbReference type="EMBL" id="KAJ0075799.1"/>
    </source>
</evidence>
<name>A0ACC0ZSP8_9ROSI</name>
<reference evidence="2" key="1">
    <citation type="journal article" date="2023" name="G3 (Bethesda)">
        <title>Genome assembly and association tests identify interacting loci associated with vigor, precocity, and sex in interspecific pistachio rootstocks.</title>
        <authorList>
            <person name="Palmer W."/>
            <person name="Jacygrad E."/>
            <person name="Sagayaradj S."/>
            <person name="Cavanaugh K."/>
            <person name="Han R."/>
            <person name="Bertier L."/>
            <person name="Beede B."/>
            <person name="Kafkas S."/>
            <person name="Golino D."/>
            <person name="Preece J."/>
            <person name="Michelmore R."/>
        </authorList>
    </citation>
    <scope>NUCLEOTIDE SEQUENCE [LARGE SCALE GENOMIC DNA]</scope>
</reference>
<keyword evidence="2" id="KW-1185">Reference proteome</keyword>
<dbReference type="EMBL" id="CM047910">
    <property type="protein sequence ID" value="KAJ0075799.1"/>
    <property type="molecule type" value="Genomic_DNA"/>
</dbReference>
<dbReference type="Proteomes" id="UP001164250">
    <property type="component" value="Chromosome 15"/>
</dbReference>